<organism evidence="3 4">
    <name type="scientific">Fimbriiglobus ruber</name>
    <dbReference type="NCBI Taxonomy" id="1908690"/>
    <lineage>
        <taxon>Bacteria</taxon>
        <taxon>Pseudomonadati</taxon>
        <taxon>Planctomycetota</taxon>
        <taxon>Planctomycetia</taxon>
        <taxon>Gemmatales</taxon>
        <taxon>Gemmataceae</taxon>
        <taxon>Fimbriiglobus</taxon>
    </lineage>
</organism>
<dbReference type="Pfam" id="PF07587">
    <property type="entry name" value="PSD1"/>
    <property type="match status" value="1"/>
</dbReference>
<dbReference type="Proteomes" id="UP000214646">
    <property type="component" value="Unassembled WGS sequence"/>
</dbReference>
<evidence type="ECO:0000259" key="2">
    <source>
        <dbReference type="PROSITE" id="PS50022"/>
    </source>
</evidence>
<accession>A0A225DJJ0</accession>
<name>A0A225DJJ0_9BACT</name>
<keyword evidence="4" id="KW-1185">Reference proteome</keyword>
<dbReference type="PROSITE" id="PS50022">
    <property type="entry name" value="FA58C_3"/>
    <property type="match status" value="1"/>
</dbReference>
<reference evidence="4" key="1">
    <citation type="submission" date="2017-06" db="EMBL/GenBank/DDBJ databases">
        <title>Genome analysis of Fimbriiglobus ruber SP5, the first member of the order Planctomycetales with confirmed chitinolytic capability.</title>
        <authorList>
            <person name="Ravin N.V."/>
            <person name="Rakitin A.L."/>
            <person name="Ivanova A.A."/>
            <person name="Beletsky A.V."/>
            <person name="Kulichevskaya I.S."/>
            <person name="Mardanov A.V."/>
            <person name="Dedysh S.N."/>
        </authorList>
    </citation>
    <scope>NUCLEOTIDE SEQUENCE [LARGE SCALE GENOMIC DNA]</scope>
    <source>
        <strain evidence="4">SP5</strain>
    </source>
</reference>
<dbReference type="InterPro" id="IPR011444">
    <property type="entry name" value="DUF1549"/>
</dbReference>
<evidence type="ECO:0000313" key="4">
    <source>
        <dbReference type="Proteomes" id="UP000214646"/>
    </source>
</evidence>
<dbReference type="PANTHER" id="PTHR35889">
    <property type="entry name" value="CYCLOINULO-OLIGOSACCHARIDE FRUCTANOTRANSFERASE-RELATED"/>
    <property type="match status" value="1"/>
</dbReference>
<dbReference type="EMBL" id="NIDE01000005">
    <property type="protein sequence ID" value="OWK41630.1"/>
    <property type="molecule type" value="Genomic_DNA"/>
</dbReference>
<dbReference type="Gene3D" id="2.60.120.260">
    <property type="entry name" value="Galactose-binding domain-like"/>
    <property type="match status" value="1"/>
</dbReference>
<feature type="chain" id="PRO_5012850058" description="F5/8 type C domain-containing protein" evidence="1">
    <location>
        <begin position="31"/>
        <end position="829"/>
    </location>
</feature>
<dbReference type="AlphaFoldDB" id="A0A225DJJ0"/>
<sequence>MFATDNHIGHGTRRLLLFLVLAALPVSSIAAPPEPAGKAEARWWSLRPVENPKAPTVKATARVRNPIDIFILAKLEAKGLSLSPDADRATLIRRLTFDLHGLPPTPEEIDAFVNDKTDAAYEKLVDRLLASPRYGERWGRHWLDVVHYGDTHGYDRDKRRPNAWLYRDYVIKSLNDDTPYSRFVREQLAGDILYPKDPAALIATGFIAAGPWDFEAHNELREGTVDKLKTRLIDRDDMLANTMTTFASLTVHCARCHDHKFDPIPQTDYYRVQAVFAGVERRDRVVADPDAGKRADLEKKRAAVAATLPAGWHSAVASEADTTKWVQVDLGKSVSVDTIQLYPAQPVDVAAEGYGFPLRFTVAVSDDPTFAKSETVADKTLVDFENPGTKPVVVLGNEKKGRYVRVTASLLWKQANDAYLFALSEIGVTNKGEDVPGVAVTALDSLAAPAWSAAFLTDGFDGRKWLRPPADDALRAKFEKRVAEYAALSKELEALPAPAKVYSIESIVPRPIPFLKRGDVQKPGELVLPGAASCVTEVDVAFPTGGSEGARRLALADWLVHPKNPLTRRTIVNRVWQYHFGRGIVDTPSDFGKNGSTPSHPELLDYLADRFQSDGESLKTLHKLIVTSSTYRQSSATDEKAAKIDADNRLLWRQNRARLEAEAVRDAVLVVSDSLDQRMGGPGFELFRYKDDKSPVYDHTDVARINDPNNWRRTVYRFTVRSVSNPFLECLDCADPSINTPVRNTTITAQQSLALLNDPFLLKQSELFAKRLTRVGDSVQKQIEAGFRIAFGRMPTQAEVDLLVPLVEKRGLAQFCRVLFNANEFIYID</sequence>
<feature type="signal peptide" evidence="1">
    <location>
        <begin position="1"/>
        <end position="30"/>
    </location>
</feature>
<dbReference type="InterPro" id="IPR008979">
    <property type="entry name" value="Galactose-bd-like_sf"/>
</dbReference>
<comment type="caution">
    <text evidence="3">The sequence shown here is derived from an EMBL/GenBank/DDBJ whole genome shotgun (WGS) entry which is preliminary data.</text>
</comment>
<dbReference type="Pfam" id="PF00754">
    <property type="entry name" value="F5_F8_type_C"/>
    <property type="match status" value="1"/>
</dbReference>
<keyword evidence="1" id="KW-0732">Signal</keyword>
<evidence type="ECO:0000313" key="3">
    <source>
        <dbReference type="EMBL" id="OWK41630.1"/>
    </source>
</evidence>
<dbReference type="Pfam" id="PF07583">
    <property type="entry name" value="PSCyt2"/>
    <property type="match status" value="1"/>
</dbReference>
<evidence type="ECO:0000256" key="1">
    <source>
        <dbReference type="SAM" id="SignalP"/>
    </source>
</evidence>
<dbReference type="PANTHER" id="PTHR35889:SF3">
    <property type="entry name" value="F-BOX DOMAIN-CONTAINING PROTEIN"/>
    <property type="match status" value="1"/>
</dbReference>
<dbReference type="SUPFAM" id="SSF49785">
    <property type="entry name" value="Galactose-binding domain-like"/>
    <property type="match status" value="1"/>
</dbReference>
<dbReference type="RefSeq" id="WP_088254911.1">
    <property type="nucleotide sequence ID" value="NZ_NIDE01000005.1"/>
</dbReference>
<dbReference type="OrthoDB" id="127107at2"/>
<gene>
    <name evidence="3" type="ORF">FRUB_03708</name>
</gene>
<dbReference type="InterPro" id="IPR000421">
    <property type="entry name" value="FA58C"/>
</dbReference>
<protein>
    <recommendedName>
        <fullName evidence="2">F5/8 type C domain-containing protein</fullName>
    </recommendedName>
</protein>
<feature type="domain" description="F5/8 type C" evidence="2">
    <location>
        <begin position="312"/>
        <end position="428"/>
    </location>
</feature>
<dbReference type="InterPro" id="IPR022655">
    <property type="entry name" value="DUF1553"/>
</dbReference>
<proteinExistence type="predicted"/>